<evidence type="ECO:0000313" key="8">
    <source>
        <dbReference type="Proteomes" id="UP000242704"/>
    </source>
</evidence>
<dbReference type="NCBIfam" id="NF038250">
    <property type="entry name" value="nitrate_NreA"/>
    <property type="match status" value="1"/>
</dbReference>
<dbReference type="SUPFAM" id="SSF55781">
    <property type="entry name" value="GAF domain-like"/>
    <property type="match status" value="1"/>
</dbReference>
<protein>
    <submittedName>
        <fullName evidence="2">Nitrate respiration regulation accessory nitrate sensor NreA</fullName>
    </submittedName>
</protein>
<evidence type="ECO:0000313" key="9">
    <source>
        <dbReference type="Proteomes" id="UP001240157"/>
    </source>
</evidence>
<dbReference type="InterPro" id="IPR029016">
    <property type="entry name" value="GAF-like_dom_sf"/>
</dbReference>
<evidence type="ECO:0000313" key="2">
    <source>
        <dbReference type="EMBL" id="MDQ7174609.1"/>
    </source>
</evidence>
<evidence type="ECO:0000313" key="4">
    <source>
        <dbReference type="EMBL" id="PTG28154.1"/>
    </source>
</evidence>
<dbReference type="EMBL" id="JAVGJF010000003">
    <property type="protein sequence ID" value="MDQ7174609.1"/>
    <property type="molecule type" value="Genomic_DNA"/>
</dbReference>
<dbReference type="Proteomes" id="UP001240157">
    <property type="component" value="Unassembled WGS sequence"/>
</dbReference>
<dbReference type="Pfam" id="PF13185">
    <property type="entry name" value="GAF_2"/>
    <property type="match status" value="1"/>
</dbReference>
<keyword evidence="6" id="KW-1185">Reference proteome</keyword>
<dbReference type="Proteomes" id="UP000242144">
    <property type="component" value="Unassembled WGS sequence"/>
</dbReference>
<comment type="caution">
    <text evidence="3">The sequence shown here is derived from an EMBL/GenBank/DDBJ whole genome shotgun (WGS) entry which is preliminary data.</text>
</comment>
<reference evidence="6 7" key="1">
    <citation type="journal article" date="2016" name="Front. Microbiol.">
        <title>Comprehensive Phylogenetic Analysis of Bovine Non-aureus Staphylococci Species Based on Whole-Genome Sequencing.</title>
        <authorList>
            <person name="Naushad S."/>
            <person name="Barkema H.W."/>
            <person name="Luby C."/>
            <person name="Condas L.A."/>
            <person name="Nobrega D.B."/>
            <person name="Carson D.A."/>
            <person name="De Buck J."/>
        </authorList>
    </citation>
    <scope>NUCLEOTIDE SEQUENCE [LARGE SCALE GENOMIC DNA]</scope>
    <source>
        <strain evidence="4 7">SNUC 105</strain>
        <strain evidence="5 6">SNUC 1363</strain>
        <strain evidence="3 8">SNUC 505</strain>
    </source>
</reference>
<sequence length="153" mass="17292">MSPIDFSKHDYQSELDQLRIRFGFDFAGLALPTEDHVGMKIKWRYVSGNLNNRYQRIVLRNGRGIAGTVMKTGKPMAIANTDRDEIQQSLFNFPILLSEQLTALIAIPLWHNHRVKGVLLFGQRNGNPLPNEIHDAIRVEGIGALTSEDKVIL</sequence>
<evidence type="ECO:0000313" key="3">
    <source>
        <dbReference type="EMBL" id="PTG15058.1"/>
    </source>
</evidence>
<evidence type="ECO:0000259" key="1">
    <source>
        <dbReference type="Pfam" id="PF13185"/>
    </source>
</evidence>
<name>A0AAE5T0L3_STACR</name>
<dbReference type="RefSeq" id="WP_037575092.1">
    <property type="nucleotide sequence ID" value="NZ_BMDK01000002.1"/>
</dbReference>
<dbReference type="Gene3D" id="3.30.450.40">
    <property type="match status" value="1"/>
</dbReference>
<proteinExistence type="predicted"/>
<dbReference type="Proteomes" id="UP000242704">
    <property type="component" value="Unassembled WGS sequence"/>
</dbReference>
<reference evidence="3" key="2">
    <citation type="submission" date="2018-03" db="EMBL/GenBank/DDBJ databases">
        <authorList>
            <person name="Naushad S."/>
        </authorList>
    </citation>
    <scope>NUCLEOTIDE SEQUENCE</scope>
    <source>
        <strain evidence="4">SNUC 105</strain>
        <strain evidence="5">SNUC 1363</strain>
        <strain evidence="3">SNUC 505</strain>
    </source>
</reference>
<gene>
    <name evidence="2" type="primary">nreA</name>
    <name evidence="4" type="ORF">BU638_03425</name>
    <name evidence="3" type="ORF">BU653_05295</name>
    <name evidence="5" type="ORF">BU676_01710</name>
    <name evidence="2" type="ORF">RCF65_01235</name>
</gene>
<dbReference type="EMBL" id="PZBZ01000022">
    <property type="protein sequence ID" value="PTG15058.1"/>
    <property type="molecule type" value="Genomic_DNA"/>
</dbReference>
<dbReference type="EMBL" id="PZCM01000003">
    <property type="protein sequence ID" value="PTG28154.1"/>
    <property type="molecule type" value="Genomic_DNA"/>
</dbReference>
<accession>A0AAE5T0L3</accession>
<dbReference type="Proteomes" id="UP000242008">
    <property type="component" value="Unassembled WGS sequence"/>
</dbReference>
<evidence type="ECO:0000313" key="7">
    <source>
        <dbReference type="Proteomes" id="UP000242144"/>
    </source>
</evidence>
<dbReference type="InterPro" id="IPR003018">
    <property type="entry name" value="GAF"/>
</dbReference>
<evidence type="ECO:0000313" key="6">
    <source>
        <dbReference type="Proteomes" id="UP000242008"/>
    </source>
</evidence>
<dbReference type="AlphaFoldDB" id="A0AAE5T0L3"/>
<feature type="domain" description="GAF" evidence="1">
    <location>
        <begin position="15"/>
        <end position="129"/>
    </location>
</feature>
<evidence type="ECO:0000313" key="5">
    <source>
        <dbReference type="EMBL" id="PTG70951.1"/>
    </source>
</evidence>
<dbReference type="EMBL" id="PZAO01000003">
    <property type="protein sequence ID" value="PTG70951.1"/>
    <property type="molecule type" value="Genomic_DNA"/>
</dbReference>
<reference evidence="2 9" key="3">
    <citation type="submission" date="2023-08" db="EMBL/GenBank/DDBJ databases">
        <title>Whole genome sequencing of Staphylococcus chromogenes NNSch 2386.</title>
        <authorList>
            <person name="Kropotov V.S."/>
            <person name="Boriskina E.V."/>
            <person name="Gordinskaya N.A."/>
            <person name="Shkurkina I.S."/>
            <person name="Kryazhev D.V."/>
            <person name="Alekseeva A.E."/>
            <person name="Makhova M.A."/>
        </authorList>
    </citation>
    <scope>NUCLEOTIDE SEQUENCE [LARGE SCALE GENOMIC DNA]</scope>
    <source>
        <strain evidence="2 9">NNSch 2386</strain>
    </source>
</reference>
<organism evidence="3 8">
    <name type="scientific">Staphylococcus chromogenes</name>
    <name type="common">Staphylococcus hyicus subsp. chromogenes</name>
    <dbReference type="NCBI Taxonomy" id="46126"/>
    <lineage>
        <taxon>Bacteria</taxon>
        <taxon>Bacillati</taxon>
        <taxon>Bacillota</taxon>
        <taxon>Bacilli</taxon>
        <taxon>Bacillales</taxon>
        <taxon>Staphylococcaceae</taxon>
        <taxon>Staphylococcus</taxon>
    </lineage>
</organism>